<organism evidence="12 13">
    <name type="scientific">Desmospora activa DSM 45169</name>
    <dbReference type="NCBI Taxonomy" id="1121389"/>
    <lineage>
        <taxon>Bacteria</taxon>
        <taxon>Bacillati</taxon>
        <taxon>Bacillota</taxon>
        <taxon>Bacilli</taxon>
        <taxon>Bacillales</taxon>
        <taxon>Thermoactinomycetaceae</taxon>
        <taxon>Desmospora</taxon>
    </lineage>
</organism>
<dbReference type="SMART" id="SM00116">
    <property type="entry name" value="CBS"/>
    <property type="match status" value="2"/>
</dbReference>
<dbReference type="SUPFAM" id="SSF54631">
    <property type="entry name" value="CBS-domain pair"/>
    <property type="match status" value="1"/>
</dbReference>
<feature type="domain" description="ABC transporter" evidence="10">
    <location>
        <begin position="2"/>
        <end position="237"/>
    </location>
</feature>
<sequence length="371" mass="41367">MIQFNNIEKTYNDGTVAIQDLTLEVREGELLTLIGPSGCGKTTTMRMINRLIEPTAGTITIRGEDISRLDAVELRRSIGYVIQQIGLFPHMTVEQNISLVPRLKGWKSQQYQQRVDELLQLVGLDPATFKKRYPAELSGGQQQRVGVIRALAAEPDIILMDEPFSALDPISREQLQDDIVRLQEEIQKTIVFVTHDMDEAIKISQRIAIMREGKLVQVDTPKQILHHPADDFVRDFIGENRLDVAFPQAADLMITAITTVKKSDGLSETVHTMREKQVDTLFVTDNDGTLAGQIDFSALADDAAEGKTAADIMETDIPAIAETDPLQDAAQLFEQNHRIRAIPVLRDGFLIGVVTRDSLMRSLAQWNPSGN</sequence>
<dbReference type="PANTHER" id="PTHR43117:SF4">
    <property type="entry name" value="OSMOPROTECTANT IMPORT ATP-BINDING PROTEIN OSMV"/>
    <property type="match status" value="1"/>
</dbReference>
<evidence type="ECO:0000256" key="1">
    <source>
        <dbReference type="ARBA" id="ARBA00005417"/>
    </source>
</evidence>
<comment type="catalytic activity">
    <reaction evidence="9">
        <text>a quaternary ammonium(out) + ATP + H2O = a quaternary ammonium(in) + ADP + phosphate + H(+)</text>
        <dbReference type="Rhea" id="RHEA:11036"/>
        <dbReference type="ChEBI" id="CHEBI:15377"/>
        <dbReference type="ChEBI" id="CHEBI:15378"/>
        <dbReference type="ChEBI" id="CHEBI:30616"/>
        <dbReference type="ChEBI" id="CHEBI:35267"/>
        <dbReference type="ChEBI" id="CHEBI:43474"/>
        <dbReference type="ChEBI" id="CHEBI:456216"/>
    </reaction>
</comment>
<keyword evidence="7 8" id="KW-0129">CBS domain</keyword>
<evidence type="ECO:0000256" key="4">
    <source>
        <dbReference type="ARBA" id="ARBA00022741"/>
    </source>
</evidence>
<dbReference type="Gene3D" id="3.40.50.300">
    <property type="entry name" value="P-loop containing nucleotide triphosphate hydrolases"/>
    <property type="match status" value="1"/>
</dbReference>
<dbReference type="RefSeq" id="WP_107727871.1">
    <property type="nucleotide sequence ID" value="NZ_PZZP01000002.1"/>
</dbReference>
<dbReference type="InterPro" id="IPR003593">
    <property type="entry name" value="AAA+_ATPase"/>
</dbReference>
<keyword evidence="4 9" id="KW-0547">Nucleotide-binding</keyword>
<dbReference type="PANTHER" id="PTHR43117">
    <property type="entry name" value="OSMOPROTECTANT IMPORT ATP-BINDING PROTEIN OSMV"/>
    <property type="match status" value="1"/>
</dbReference>
<comment type="caution">
    <text evidence="12">The sequence shown here is derived from an EMBL/GenBank/DDBJ whole genome shotgun (WGS) entry which is preliminary data.</text>
</comment>
<dbReference type="GO" id="GO:0005524">
    <property type="term" value="F:ATP binding"/>
    <property type="evidence" value="ECO:0007669"/>
    <property type="project" value="UniProtKB-UniRule"/>
</dbReference>
<dbReference type="InterPro" id="IPR027417">
    <property type="entry name" value="P-loop_NTPase"/>
</dbReference>
<dbReference type="EC" id="7.6.2.9" evidence="9"/>
<keyword evidence="2 9" id="KW-0813">Transport</keyword>
<comment type="subunit">
    <text evidence="9">The complex is probably composed of two ATP-binding proteins, two transmembrane proteins and a solute-binding protein.</text>
</comment>
<comment type="similarity">
    <text evidence="1 9">Belongs to the ABC transporter superfamily.</text>
</comment>
<dbReference type="AlphaFoldDB" id="A0A2T4Z3R9"/>
<dbReference type="SMART" id="SM00382">
    <property type="entry name" value="AAA"/>
    <property type="match status" value="1"/>
</dbReference>
<dbReference type="Gene3D" id="3.10.580.10">
    <property type="entry name" value="CBS-domain"/>
    <property type="match status" value="1"/>
</dbReference>
<evidence type="ECO:0000256" key="6">
    <source>
        <dbReference type="ARBA" id="ARBA00022970"/>
    </source>
</evidence>
<dbReference type="EMBL" id="PZZP01000002">
    <property type="protein sequence ID" value="PTM56540.1"/>
    <property type="molecule type" value="Genomic_DNA"/>
</dbReference>
<dbReference type="NCBIfam" id="TIGR01186">
    <property type="entry name" value="proV"/>
    <property type="match status" value="1"/>
</dbReference>
<evidence type="ECO:0000259" key="11">
    <source>
        <dbReference type="PROSITE" id="PS51371"/>
    </source>
</evidence>
<keyword evidence="9" id="KW-0472">Membrane</keyword>
<dbReference type="GO" id="GO:0005886">
    <property type="term" value="C:plasma membrane"/>
    <property type="evidence" value="ECO:0007669"/>
    <property type="project" value="UniProtKB-SubCell"/>
</dbReference>
<dbReference type="InterPro" id="IPR003439">
    <property type="entry name" value="ABC_transporter-like_ATP-bd"/>
</dbReference>
<dbReference type="Pfam" id="PF00005">
    <property type="entry name" value="ABC_tran"/>
    <property type="match status" value="1"/>
</dbReference>
<evidence type="ECO:0000256" key="5">
    <source>
        <dbReference type="ARBA" id="ARBA00022840"/>
    </source>
</evidence>
<evidence type="ECO:0000256" key="9">
    <source>
        <dbReference type="RuleBase" id="RU369116"/>
    </source>
</evidence>
<dbReference type="InterPro" id="IPR017871">
    <property type="entry name" value="ABC_transporter-like_CS"/>
</dbReference>
<dbReference type="GO" id="GO:0031460">
    <property type="term" value="P:glycine betaine transport"/>
    <property type="evidence" value="ECO:0007669"/>
    <property type="project" value="InterPro"/>
</dbReference>
<dbReference type="GO" id="GO:0006865">
    <property type="term" value="P:amino acid transport"/>
    <property type="evidence" value="ECO:0007669"/>
    <property type="project" value="UniProtKB-UniRule"/>
</dbReference>
<keyword evidence="9" id="KW-1003">Cell membrane</keyword>
<accession>A0A2T4Z3R9</accession>
<keyword evidence="6" id="KW-0029">Amino-acid transport</keyword>
<keyword evidence="9" id="KW-0997">Cell inner membrane</keyword>
<keyword evidence="13" id="KW-1185">Reference proteome</keyword>
<dbReference type="InterPro" id="IPR046342">
    <property type="entry name" value="CBS_dom_sf"/>
</dbReference>
<dbReference type="PROSITE" id="PS51371">
    <property type="entry name" value="CBS"/>
    <property type="match status" value="2"/>
</dbReference>
<dbReference type="GO" id="GO:0015418">
    <property type="term" value="F:ABC-type quaternary ammonium compound transporting activity"/>
    <property type="evidence" value="ECO:0007669"/>
    <property type="project" value="UniProtKB-EC"/>
</dbReference>
<evidence type="ECO:0000313" key="13">
    <source>
        <dbReference type="Proteomes" id="UP000241639"/>
    </source>
</evidence>
<dbReference type="OrthoDB" id="9802264at2"/>
<dbReference type="GO" id="GO:0016887">
    <property type="term" value="F:ATP hydrolysis activity"/>
    <property type="evidence" value="ECO:0007669"/>
    <property type="project" value="UniProtKB-UniRule"/>
</dbReference>
<dbReference type="PROSITE" id="PS00211">
    <property type="entry name" value="ABC_TRANSPORTER_1"/>
    <property type="match status" value="1"/>
</dbReference>
<dbReference type="Proteomes" id="UP000241639">
    <property type="component" value="Unassembled WGS sequence"/>
</dbReference>
<name>A0A2T4Z3R9_9BACL</name>
<evidence type="ECO:0000256" key="7">
    <source>
        <dbReference type="ARBA" id="ARBA00023122"/>
    </source>
</evidence>
<evidence type="ECO:0000256" key="8">
    <source>
        <dbReference type="PROSITE-ProRule" id="PRU00703"/>
    </source>
</evidence>
<keyword evidence="3" id="KW-0677">Repeat</keyword>
<reference evidence="12 13" key="1">
    <citation type="submission" date="2018-04" db="EMBL/GenBank/DDBJ databases">
        <title>Genomic Encyclopedia of Archaeal and Bacterial Type Strains, Phase II (KMG-II): from individual species to whole genera.</title>
        <authorList>
            <person name="Goeker M."/>
        </authorList>
    </citation>
    <scope>NUCLEOTIDE SEQUENCE [LARGE SCALE GENOMIC DNA]</scope>
    <source>
        <strain evidence="12 13">DSM 45169</strain>
    </source>
</reference>
<dbReference type="SUPFAM" id="SSF52540">
    <property type="entry name" value="P-loop containing nucleoside triphosphate hydrolases"/>
    <property type="match status" value="1"/>
</dbReference>
<protein>
    <recommendedName>
        <fullName evidence="9">Quaternary amine transport ATP-binding protein</fullName>
        <ecNumber evidence="9">7.6.2.9</ecNumber>
    </recommendedName>
</protein>
<proteinExistence type="inferred from homology"/>
<dbReference type="InterPro" id="IPR000644">
    <property type="entry name" value="CBS_dom"/>
</dbReference>
<dbReference type="PROSITE" id="PS50893">
    <property type="entry name" value="ABC_TRANSPORTER_2"/>
    <property type="match status" value="1"/>
</dbReference>
<gene>
    <name evidence="12" type="ORF">C8J48_2862</name>
</gene>
<keyword evidence="5 9" id="KW-0067">ATP-binding</keyword>
<feature type="domain" description="CBS" evidence="11">
    <location>
        <begin position="313"/>
        <end position="369"/>
    </location>
</feature>
<comment type="subcellular location">
    <subcellularLocation>
        <location evidence="9">Cell inner membrane</location>
        <topology evidence="9">Peripheral membrane protein</topology>
    </subcellularLocation>
</comment>
<evidence type="ECO:0000256" key="3">
    <source>
        <dbReference type="ARBA" id="ARBA00022737"/>
    </source>
</evidence>
<evidence type="ECO:0000259" key="10">
    <source>
        <dbReference type="PROSITE" id="PS50893"/>
    </source>
</evidence>
<dbReference type="Pfam" id="PF00571">
    <property type="entry name" value="CBS"/>
    <property type="match status" value="2"/>
</dbReference>
<dbReference type="InterPro" id="IPR005892">
    <property type="entry name" value="Gly-betaine_transp_ATP-bd"/>
</dbReference>
<feature type="domain" description="CBS" evidence="11">
    <location>
        <begin position="253"/>
        <end position="312"/>
    </location>
</feature>
<dbReference type="FunFam" id="3.40.50.300:FF:000201">
    <property type="entry name" value="Glycine betaine/L-proline ABC transporter ATP-binding protein"/>
    <property type="match status" value="1"/>
</dbReference>
<evidence type="ECO:0000256" key="2">
    <source>
        <dbReference type="ARBA" id="ARBA00022448"/>
    </source>
</evidence>
<dbReference type="GO" id="GO:0006970">
    <property type="term" value="P:response to osmotic stress"/>
    <property type="evidence" value="ECO:0007669"/>
    <property type="project" value="UniProtKB-ARBA"/>
</dbReference>
<dbReference type="CDD" id="cd03295">
    <property type="entry name" value="ABC_OpuCA_Osmoprotection"/>
    <property type="match status" value="1"/>
</dbReference>
<evidence type="ECO:0000313" key="12">
    <source>
        <dbReference type="EMBL" id="PTM56540.1"/>
    </source>
</evidence>